<sequence>MLAVVALALGSTFFFSNLAVEREFRRLPPEVQAYLRAQQEAQRQGQVLTPTPPVPEIRTGSPADPYLPPGWSSPGVAGETVTAAGRVTVVEDGARVRRTQTAGRTSGADTTPGTGGEASGNAATPGSGGRRWTPPDSRRSQDFLRNIQDSLVQVGLVAALASAALAFWLSRRLARPITAVSQAARRLAQGDLAVRAPWPPPESRIPWASGEREIIDLARSFNEMAQSLQALERERQQAVADIAHELRTPIAVMQARLDALEDGVYPLNTSQIALLSTQTQLLTRLVGDLRTLTLADAGRLALKLRDTELGHLAAEVVGGLQDQAARRGVRLDVQAAPAPLYADPDRVRQVVTNLVENALRHARAQVRVQVGPREGGGVVLFVDDDGSGIPAGSREAVFTRFTRLDESRARDTGGSGLGLAIVQALAQAHGGAAQAGESPLGGARLSVTFPGSRALPAA</sequence>
<dbReference type="PROSITE" id="PS50885">
    <property type="entry name" value="HAMP"/>
    <property type="match status" value="1"/>
</dbReference>
<dbReference type="Gene3D" id="3.30.565.10">
    <property type="entry name" value="Histidine kinase-like ATPase, C-terminal domain"/>
    <property type="match status" value="1"/>
</dbReference>
<reference evidence="15 16" key="1">
    <citation type="journal article" date="2012" name="PLoS ONE">
        <title>Genome sequence and transcriptome analysis of the radioresistant bacterium Deinococcus gobiensis: insights into the extreme environmental adaptations.</title>
        <authorList>
            <person name="Yuan M."/>
            <person name="Chen M."/>
            <person name="Zhang W."/>
            <person name="Lu W."/>
            <person name="Wang J."/>
            <person name="Yang M."/>
            <person name="Zhao P."/>
            <person name="Tang R."/>
            <person name="Li X."/>
            <person name="Hao Y."/>
            <person name="Zhou Z."/>
            <person name="Zhan Y."/>
            <person name="Yu H."/>
            <person name="Teng C."/>
            <person name="Yan Y."/>
            <person name="Ping S."/>
            <person name="Wang Y."/>
            <person name="Lin M."/>
        </authorList>
    </citation>
    <scope>NUCLEOTIDE SEQUENCE [LARGE SCALE GENOMIC DNA]</scope>
    <source>
        <strain evidence="16">DSM 21396 / JCM 16679 / CGMCC 1.7299 / I-0</strain>
        <plasmid evidence="15">P1</plasmid>
    </source>
</reference>
<feature type="domain" description="HAMP" evidence="14">
    <location>
        <begin position="171"/>
        <end position="233"/>
    </location>
</feature>
<evidence type="ECO:0000256" key="8">
    <source>
        <dbReference type="ARBA" id="ARBA00022989"/>
    </source>
</evidence>
<dbReference type="Gene3D" id="1.10.287.130">
    <property type="match status" value="1"/>
</dbReference>
<dbReference type="PANTHER" id="PTHR45436">
    <property type="entry name" value="SENSOR HISTIDINE KINASE YKOH"/>
    <property type="match status" value="1"/>
</dbReference>
<dbReference type="EC" id="2.7.13.3" evidence="3"/>
<evidence type="ECO:0000256" key="10">
    <source>
        <dbReference type="ARBA" id="ARBA00023136"/>
    </source>
</evidence>
<dbReference type="SMART" id="SM00387">
    <property type="entry name" value="HATPase_c"/>
    <property type="match status" value="1"/>
</dbReference>
<name>H8H0Q7_DEIGI</name>
<keyword evidence="10" id="KW-0472">Membrane</keyword>
<keyword evidence="11" id="KW-0175">Coiled coil</keyword>
<keyword evidence="8" id="KW-1133">Transmembrane helix</keyword>
<dbReference type="SUPFAM" id="SSF158472">
    <property type="entry name" value="HAMP domain-like"/>
    <property type="match status" value="1"/>
</dbReference>
<dbReference type="GO" id="GO:0005886">
    <property type="term" value="C:plasma membrane"/>
    <property type="evidence" value="ECO:0007669"/>
    <property type="project" value="TreeGrafter"/>
</dbReference>
<dbReference type="InterPro" id="IPR005467">
    <property type="entry name" value="His_kinase_dom"/>
</dbReference>
<dbReference type="Pfam" id="PF00672">
    <property type="entry name" value="HAMP"/>
    <property type="match status" value="1"/>
</dbReference>
<evidence type="ECO:0000256" key="3">
    <source>
        <dbReference type="ARBA" id="ARBA00012438"/>
    </source>
</evidence>
<feature type="coiled-coil region" evidence="11">
    <location>
        <begin position="214"/>
        <end position="248"/>
    </location>
</feature>
<evidence type="ECO:0000259" key="14">
    <source>
        <dbReference type="PROSITE" id="PS50885"/>
    </source>
</evidence>
<dbReference type="CDD" id="cd06225">
    <property type="entry name" value="HAMP"/>
    <property type="match status" value="1"/>
</dbReference>
<evidence type="ECO:0000256" key="2">
    <source>
        <dbReference type="ARBA" id="ARBA00004370"/>
    </source>
</evidence>
<organism evidence="15 16">
    <name type="scientific">Deinococcus gobiensis (strain DSM 21396 / JCM 16679 / CGMCC 1.7299 / I-0)</name>
    <dbReference type="NCBI Taxonomy" id="745776"/>
    <lineage>
        <taxon>Bacteria</taxon>
        <taxon>Thermotogati</taxon>
        <taxon>Deinococcota</taxon>
        <taxon>Deinococci</taxon>
        <taxon>Deinococcales</taxon>
        <taxon>Deinococcaceae</taxon>
        <taxon>Deinococcus</taxon>
    </lineage>
</organism>
<dbReference type="Gene3D" id="6.10.340.10">
    <property type="match status" value="1"/>
</dbReference>
<comment type="subcellular location">
    <subcellularLocation>
        <location evidence="2">Membrane</location>
    </subcellularLocation>
</comment>
<dbReference type="InterPro" id="IPR050428">
    <property type="entry name" value="TCS_sensor_his_kinase"/>
</dbReference>
<comment type="catalytic activity">
    <reaction evidence="1">
        <text>ATP + protein L-histidine = ADP + protein N-phospho-L-histidine.</text>
        <dbReference type="EC" id="2.7.13.3"/>
    </reaction>
</comment>
<dbReference type="GO" id="GO:0000155">
    <property type="term" value="F:phosphorelay sensor kinase activity"/>
    <property type="evidence" value="ECO:0007669"/>
    <property type="project" value="InterPro"/>
</dbReference>
<dbReference type="AlphaFoldDB" id="H8H0Q7"/>
<feature type="compositionally biased region" description="Polar residues" evidence="12">
    <location>
        <begin position="99"/>
        <end position="112"/>
    </location>
</feature>
<keyword evidence="15" id="KW-0614">Plasmid</keyword>
<dbReference type="PANTHER" id="PTHR45436:SF5">
    <property type="entry name" value="SENSOR HISTIDINE KINASE TRCS"/>
    <property type="match status" value="1"/>
</dbReference>
<dbReference type="InterPro" id="IPR003660">
    <property type="entry name" value="HAMP_dom"/>
</dbReference>
<keyword evidence="4" id="KW-0597">Phosphoprotein</keyword>
<dbReference type="Pfam" id="PF02518">
    <property type="entry name" value="HATPase_c"/>
    <property type="match status" value="1"/>
</dbReference>
<evidence type="ECO:0000313" key="15">
    <source>
        <dbReference type="EMBL" id="AFD26926.1"/>
    </source>
</evidence>
<keyword evidence="6" id="KW-0812">Transmembrane</keyword>
<dbReference type="SMART" id="SM00304">
    <property type="entry name" value="HAMP"/>
    <property type="match status" value="1"/>
</dbReference>
<dbReference type="SUPFAM" id="SSF55874">
    <property type="entry name" value="ATPase domain of HSP90 chaperone/DNA topoisomerase II/histidine kinase"/>
    <property type="match status" value="1"/>
</dbReference>
<dbReference type="CDD" id="cd00082">
    <property type="entry name" value="HisKA"/>
    <property type="match status" value="1"/>
</dbReference>
<evidence type="ECO:0000256" key="5">
    <source>
        <dbReference type="ARBA" id="ARBA00022679"/>
    </source>
</evidence>
<evidence type="ECO:0000256" key="4">
    <source>
        <dbReference type="ARBA" id="ARBA00022553"/>
    </source>
</evidence>
<evidence type="ECO:0000313" key="16">
    <source>
        <dbReference type="Proteomes" id="UP000007575"/>
    </source>
</evidence>
<feature type="domain" description="Histidine kinase" evidence="13">
    <location>
        <begin position="241"/>
        <end position="453"/>
    </location>
</feature>
<protein>
    <recommendedName>
        <fullName evidence="3">histidine kinase</fullName>
        <ecNumber evidence="3">2.7.13.3</ecNumber>
    </recommendedName>
</protein>
<evidence type="ECO:0000256" key="11">
    <source>
        <dbReference type="SAM" id="Coils"/>
    </source>
</evidence>
<keyword evidence="5" id="KW-0808">Transferase</keyword>
<dbReference type="SUPFAM" id="SSF47384">
    <property type="entry name" value="Homodimeric domain of signal transducing histidine kinase"/>
    <property type="match status" value="1"/>
</dbReference>
<evidence type="ECO:0000256" key="6">
    <source>
        <dbReference type="ARBA" id="ARBA00022692"/>
    </source>
</evidence>
<feature type="compositionally biased region" description="Polar residues" evidence="12">
    <location>
        <begin position="40"/>
        <end position="49"/>
    </location>
</feature>
<dbReference type="InterPro" id="IPR036097">
    <property type="entry name" value="HisK_dim/P_sf"/>
</dbReference>
<keyword evidence="7 15" id="KW-0418">Kinase</keyword>
<dbReference type="PROSITE" id="PS50109">
    <property type="entry name" value="HIS_KIN"/>
    <property type="match status" value="1"/>
</dbReference>
<evidence type="ECO:0000259" key="13">
    <source>
        <dbReference type="PROSITE" id="PS50109"/>
    </source>
</evidence>
<evidence type="ECO:0000256" key="1">
    <source>
        <dbReference type="ARBA" id="ARBA00000085"/>
    </source>
</evidence>
<accession>H8H0Q7</accession>
<geneLocation type="plasmid" evidence="15 16">
    <name>P1</name>
</geneLocation>
<feature type="region of interest" description="Disordered" evidence="12">
    <location>
        <begin position="91"/>
        <end position="138"/>
    </location>
</feature>
<dbReference type="Pfam" id="PF00512">
    <property type="entry name" value="HisKA"/>
    <property type="match status" value="1"/>
</dbReference>
<evidence type="ECO:0000256" key="7">
    <source>
        <dbReference type="ARBA" id="ARBA00022777"/>
    </source>
</evidence>
<dbReference type="PRINTS" id="PR00344">
    <property type="entry name" value="BCTRLSENSOR"/>
</dbReference>
<dbReference type="HOGENOM" id="CLU_000445_89_3_0"/>
<dbReference type="InterPro" id="IPR003594">
    <property type="entry name" value="HATPase_dom"/>
</dbReference>
<evidence type="ECO:0000256" key="9">
    <source>
        <dbReference type="ARBA" id="ARBA00023012"/>
    </source>
</evidence>
<gene>
    <name evidence="15" type="primary">smeS</name>
    <name evidence="15" type="ordered locus">DGo_PA0040</name>
</gene>
<dbReference type="KEGG" id="dgo:DGo_PA0040"/>
<dbReference type="SMART" id="SM00388">
    <property type="entry name" value="HisKA"/>
    <property type="match status" value="1"/>
</dbReference>
<keyword evidence="9" id="KW-0902">Two-component regulatory system</keyword>
<feature type="region of interest" description="Disordered" evidence="12">
    <location>
        <begin position="40"/>
        <end position="78"/>
    </location>
</feature>
<dbReference type="InterPro" id="IPR003661">
    <property type="entry name" value="HisK_dim/P_dom"/>
</dbReference>
<dbReference type="InterPro" id="IPR004358">
    <property type="entry name" value="Sig_transdc_His_kin-like_C"/>
</dbReference>
<evidence type="ECO:0000256" key="12">
    <source>
        <dbReference type="SAM" id="MobiDB-lite"/>
    </source>
</evidence>
<proteinExistence type="predicted"/>
<keyword evidence="16" id="KW-1185">Reference proteome</keyword>
<dbReference type="Proteomes" id="UP000007575">
    <property type="component" value="Plasmid P1"/>
</dbReference>
<dbReference type="PATRIC" id="fig|745776.4.peg.3077"/>
<dbReference type="InterPro" id="IPR036890">
    <property type="entry name" value="HATPase_C_sf"/>
</dbReference>
<dbReference type="OrthoDB" id="59230at2"/>
<dbReference type="EMBL" id="CP002192">
    <property type="protein sequence ID" value="AFD26926.1"/>
    <property type="molecule type" value="Genomic_DNA"/>
</dbReference>